<feature type="transmembrane region" description="Helical" evidence="7">
    <location>
        <begin position="28"/>
        <end position="49"/>
    </location>
</feature>
<keyword evidence="3 7" id="KW-0812">Transmembrane</keyword>
<evidence type="ECO:0000256" key="6">
    <source>
        <dbReference type="SAM" id="MobiDB-lite"/>
    </source>
</evidence>
<comment type="similarity">
    <text evidence="2">Belongs to the GtrA family.</text>
</comment>
<evidence type="ECO:0000256" key="7">
    <source>
        <dbReference type="SAM" id="Phobius"/>
    </source>
</evidence>
<evidence type="ECO:0000313" key="10">
    <source>
        <dbReference type="Proteomes" id="UP000533017"/>
    </source>
</evidence>
<dbReference type="Pfam" id="PF04138">
    <property type="entry name" value="GtrA_DPMS_TM"/>
    <property type="match status" value="1"/>
</dbReference>
<sequence length="222" mass="24193">MSAHGLSLTRAYQRCWRRAARLILDPRVWRFSVVGLVGAGVNTLALQLIHGVLRLPLVLASVMATELAIANNYVLNEVWTFGSRQASLLRFTKFNATALVALSVNVTVVWALDRLGIFYLVGNAFGIAAAMGINLAVSATWIWGGKKDGVVHLRGPGGDLSPAERPGGAHLVPDDLHLGPAAERKQRGPRTFRRSGPVLHRDSSGSARRRGHRDDRRPDRAQ</sequence>
<feature type="transmembrane region" description="Helical" evidence="7">
    <location>
        <begin position="94"/>
        <end position="112"/>
    </location>
</feature>
<evidence type="ECO:0000256" key="3">
    <source>
        <dbReference type="ARBA" id="ARBA00022692"/>
    </source>
</evidence>
<dbReference type="InterPro" id="IPR007267">
    <property type="entry name" value="GtrA_DPMS_TM"/>
</dbReference>
<dbReference type="EMBL" id="JACBZA010000001">
    <property type="protein sequence ID" value="NYH84492.1"/>
    <property type="molecule type" value="Genomic_DNA"/>
</dbReference>
<gene>
    <name evidence="9" type="ORF">FHR37_003343</name>
</gene>
<evidence type="ECO:0000256" key="4">
    <source>
        <dbReference type="ARBA" id="ARBA00022989"/>
    </source>
</evidence>
<comment type="subcellular location">
    <subcellularLocation>
        <location evidence="1">Membrane</location>
        <topology evidence="1">Multi-pass membrane protein</topology>
    </subcellularLocation>
</comment>
<accession>A0ABX2S857</accession>
<evidence type="ECO:0000256" key="1">
    <source>
        <dbReference type="ARBA" id="ARBA00004141"/>
    </source>
</evidence>
<dbReference type="Proteomes" id="UP000533017">
    <property type="component" value="Unassembled WGS sequence"/>
</dbReference>
<feature type="transmembrane region" description="Helical" evidence="7">
    <location>
        <begin position="55"/>
        <end position="74"/>
    </location>
</feature>
<evidence type="ECO:0000259" key="8">
    <source>
        <dbReference type="Pfam" id="PF04138"/>
    </source>
</evidence>
<evidence type="ECO:0000313" key="9">
    <source>
        <dbReference type="EMBL" id="NYH84492.1"/>
    </source>
</evidence>
<protein>
    <submittedName>
        <fullName evidence="9">Flippase GtrA</fullName>
    </submittedName>
</protein>
<name>A0ABX2S857_9ACTN</name>
<evidence type="ECO:0000256" key="5">
    <source>
        <dbReference type="ARBA" id="ARBA00023136"/>
    </source>
</evidence>
<dbReference type="PANTHER" id="PTHR38459:SF1">
    <property type="entry name" value="PROPHAGE BACTOPRENOL-LINKED GLUCOSE TRANSLOCASE HOMOLOG"/>
    <property type="match status" value="1"/>
</dbReference>
<keyword evidence="5 7" id="KW-0472">Membrane</keyword>
<comment type="caution">
    <text evidence="9">The sequence shown here is derived from an EMBL/GenBank/DDBJ whole genome shotgun (WGS) entry which is preliminary data.</text>
</comment>
<proteinExistence type="inferred from homology"/>
<feature type="region of interest" description="Disordered" evidence="6">
    <location>
        <begin position="154"/>
        <end position="222"/>
    </location>
</feature>
<dbReference type="InterPro" id="IPR051401">
    <property type="entry name" value="GtrA_CellWall_Glycosyl"/>
</dbReference>
<keyword evidence="10" id="KW-1185">Reference proteome</keyword>
<evidence type="ECO:0000256" key="2">
    <source>
        <dbReference type="ARBA" id="ARBA00009399"/>
    </source>
</evidence>
<feature type="compositionally biased region" description="Basic and acidic residues" evidence="6">
    <location>
        <begin position="212"/>
        <end position="222"/>
    </location>
</feature>
<organism evidence="9 10">
    <name type="scientific">Actinopolymorpha cephalotaxi</name>
    <dbReference type="NCBI Taxonomy" id="504797"/>
    <lineage>
        <taxon>Bacteria</taxon>
        <taxon>Bacillati</taxon>
        <taxon>Actinomycetota</taxon>
        <taxon>Actinomycetes</taxon>
        <taxon>Propionibacteriales</taxon>
        <taxon>Actinopolymorphaceae</taxon>
        <taxon>Actinopolymorpha</taxon>
    </lineage>
</organism>
<feature type="domain" description="GtrA/DPMS transmembrane" evidence="8">
    <location>
        <begin position="30"/>
        <end position="143"/>
    </location>
</feature>
<feature type="transmembrane region" description="Helical" evidence="7">
    <location>
        <begin position="118"/>
        <end position="144"/>
    </location>
</feature>
<reference evidence="9 10" key="1">
    <citation type="submission" date="2020-07" db="EMBL/GenBank/DDBJ databases">
        <title>Sequencing the genomes of 1000 actinobacteria strains.</title>
        <authorList>
            <person name="Klenk H.-P."/>
        </authorList>
    </citation>
    <scope>NUCLEOTIDE SEQUENCE [LARGE SCALE GENOMIC DNA]</scope>
    <source>
        <strain evidence="9 10">DSM 45117</strain>
    </source>
</reference>
<feature type="compositionally biased region" description="Basic and acidic residues" evidence="6">
    <location>
        <begin position="172"/>
        <end position="186"/>
    </location>
</feature>
<dbReference type="PANTHER" id="PTHR38459">
    <property type="entry name" value="PROPHAGE BACTOPRENOL-LINKED GLUCOSE TRANSLOCASE HOMOLOG"/>
    <property type="match status" value="1"/>
</dbReference>
<keyword evidence="4 7" id="KW-1133">Transmembrane helix</keyword>